<dbReference type="AlphaFoldDB" id="A0A930YCR1"/>
<gene>
    <name evidence="1" type="ORF">ISG29_08325</name>
</gene>
<dbReference type="Proteomes" id="UP000656804">
    <property type="component" value="Unassembled WGS sequence"/>
</dbReference>
<name>A0A930YCR1_9ACTN</name>
<comment type="caution">
    <text evidence="1">The sequence shown here is derived from an EMBL/GenBank/DDBJ whole genome shotgun (WGS) entry which is preliminary data.</text>
</comment>
<reference evidence="1" key="1">
    <citation type="submission" date="2020-11" db="EMBL/GenBank/DDBJ databases">
        <title>Nocardioides sp. CBS4Y-1, whole genome shotgun sequence.</title>
        <authorList>
            <person name="Tuo L."/>
        </authorList>
    </citation>
    <scope>NUCLEOTIDE SEQUENCE</scope>
    <source>
        <strain evidence="1">CBS4Y-1</strain>
    </source>
</reference>
<organism evidence="1 2">
    <name type="scientific">Nocardioides acrostichi</name>
    <dbReference type="NCBI Taxonomy" id="2784339"/>
    <lineage>
        <taxon>Bacteria</taxon>
        <taxon>Bacillati</taxon>
        <taxon>Actinomycetota</taxon>
        <taxon>Actinomycetes</taxon>
        <taxon>Propionibacteriales</taxon>
        <taxon>Nocardioidaceae</taxon>
        <taxon>Nocardioides</taxon>
    </lineage>
</organism>
<keyword evidence="2" id="KW-1185">Reference proteome</keyword>
<accession>A0A930YCR1</accession>
<dbReference type="Gene3D" id="2.60.300.12">
    <property type="entry name" value="HesB-like domain"/>
    <property type="match status" value="1"/>
</dbReference>
<dbReference type="SUPFAM" id="SSF89360">
    <property type="entry name" value="HesB-like domain"/>
    <property type="match status" value="1"/>
</dbReference>
<sequence>MLTLTENASTIVKAIAEQSEEDVTGLRISSDDTEAGFAISTAAQAHPGDQTVTSDGATVFLDESAAVQLDTQVLDGGVDEQGQVQFALAPQG</sequence>
<dbReference type="EMBL" id="JADIVZ010000003">
    <property type="protein sequence ID" value="MBF4161694.1"/>
    <property type="molecule type" value="Genomic_DNA"/>
</dbReference>
<protein>
    <submittedName>
        <fullName evidence="1">Fe-S cluster assembly protein HesB</fullName>
    </submittedName>
</protein>
<dbReference type="InterPro" id="IPR035903">
    <property type="entry name" value="HesB-like_dom_sf"/>
</dbReference>
<evidence type="ECO:0000313" key="1">
    <source>
        <dbReference type="EMBL" id="MBF4161694.1"/>
    </source>
</evidence>
<evidence type="ECO:0000313" key="2">
    <source>
        <dbReference type="Proteomes" id="UP000656804"/>
    </source>
</evidence>
<dbReference type="RefSeq" id="WP_194502962.1">
    <property type="nucleotide sequence ID" value="NZ_JADIVZ010000003.1"/>
</dbReference>
<proteinExistence type="predicted"/>